<dbReference type="InterPro" id="IPR005892">
    <property type="entry name" value="Gly-betaine_transp_ATP-bd"/>
</dbReference>
<organism evidence="7 8">
    <name type="scientific">Streptomyces thermodiastaticus</name>
    <dbReference type="NCBI Taxonomy" id="44061"/>
    <lineage>
        <taxon>Bacteria</taxon>
        <taxon>Bacillati</taxon>
        <taxon>Actinomycetota</taxon>
        <taxon>Actinomycetes</taxon>
        <taxon>Kitasatosporales</taxon>
        <taxon>Streptomycetaceae</taxon>
        <taxon>Streptomyces</taxon>
    </lineage>
</organism>
<evidence type="ECO:0000313" key="7">
    <source>
        <dbReference type="EMBL" id="MDQ0489180.1"/>
    </source>
</evidence>
<dbReference type="GO" id="GO:0005524">
    <property type="term" value="F:ATP binding"/>
    <property type="evidence" value="ECO:0007669"/>
    <property type="project" value="UniProtKB-KW"/>
</dbReference>
<evidence type="ECO:0000256" key="2">
    <source>
        <dbReference type="ARBA" id="ARBA00022448"/>
    </source>
</evidence>
<evidence type="ECO:0000256" key="5">
    <source>
        <dbReference type="SAM" id="MobiDB-lite"/>
    </source>
</evidence>
<keyword evidence="4 7" id="KW-0067">ATP-binding</keyword>
<comment type="similarity">
    <text evidence="1">Belongs to the ABC transporter superfamily.</text>
</comment>
<comment type="caution">
    <text evidence="7">The sequence shown here is derived from an EMBL/GenBank/DDBJ whole genome shotgun (WGS) entry which is preliminary data.</text>
</comment>
<proteinExistence type="inferred from homology"/>
<dbReference type="SMART" id="SM00382">
    <property type="entry name" value="AAA"/>
    <property type="match status" value="1"/>
</dbReference>
<sequence length="549" mass="55450">MSASTAAVPAAESAPASDVGAPPVFSVEGLWKVFGPRADRVPADPELASLDAAELRARTGCTAAVRDVSFDVRKGEVFVVMGLSGSGKSTLVRCLTRLIEPTAGRIAIDGEDVRAMDRTRLRELRRHRAAMVFQHFGLLPHRTVLDNVAYGLEIQGMGRAARREKAAEVVEKVGLAGMEQRRPAQLSGGQRQRVGLARALAVDPEVLLFDEPFSALDPLIRRDMQDEVVRLHREEGRTMVFITHDLQEALKLGDRIALMRDGRVVQLGTPEEIVGAPADDYVRAFVQDVPREQVLTVRTAMRPASPAEQDAAGPTVAPDTTVSEAIETVATAGSPARVVDEGACVGVVDAESLLNVVAGHPAPETPGASAGQSAGTRAGTPAAALSPEADAPAGRNEAATASTPAEAADRTAADLDAARPAAGAAESPAVSDAARPAAGTVESPAVSDAARPAAGTVESPAASEDDATASAASAASGGSAVAPGASSPEADDPAAGAAGDPAAPGAGGDATVSATTDGSAANPAPSPEADAPGADKTPAAAAGAGEEPV</sequence>
<keyword evidence="8" id="KW-1185">Reference proteome</keyword>
<gene>
    <name evidence="7" type="ORF">QO019_004052</name>
</gene>
<feature type="compositionally biased region" description="Basic and acidic residues" evidence="5">
    <location>
        <begin position="407"/>
        <end position="417"/>
    </location>
</feature>
<dbReference type="CDD" id="cd03294">
    <property type="entry name" value="ABC_Pro_Gly_Betaine"/>
    <property type="match status" value="1"/>
</dbReference>
<evidence type="ECO:0000256" key="3">
    <source>
        <dbReference type="ARBA" id="ARBA00022741"/>
    </source>
</evidence>
<dbReference type="Pfam" id="PF00005">
    <property type="entry name" value="ABC_tran"/>
    <property type="match status" value="1"/>
</dbReference>
<dbReference type="Gene3D" id="3.40.50.300">
    <property type="entry name" value="P-loop containing nucleotide triphosphate hydrolases"/>
    <property type="match status" value="1"/>
</dbReference>
<dbReference type="SUPFAM" id="SSF52540">
    <property type="entry name" value="P-loop containing nucleoside triphosphate hydrolases"/>
    <property type="match status" value="1"/>
</dbReference>
<keyword evidence="2" id="KW-0813">Transport</keyword>
<feature type="compositionally biased region" description="Low complexity" evidence="5">
    <location>
        <begin position="418"/>
        <end position="435"/>
    </location>
</feature>
<dbReference type="PROSITE" id="PS00211">
    <property type="entry name" value="ABC_TRANSPORTER_1"/>
    <property type="match status" value="1"/>
</dbReference>
<name>A0ABU0KIE9_9ACTN</name>
<dbReference type="InterPro" id="IPR003439">
    <property type="entry name" value="ABC_transporter-like_ATP-bd"/>
</dbReference>
<keyword evidence="3" id="KW-0547">Nucleotide-binding</keyword>
<dbReference type="Proteomes" id="UP001236795">
    <property type="component" value="Unassembled WGS sequence"/>
</dbReference>
<feature type="domain" description="ABC transporter" evidence="6">
    <location>
        <begin position="50"/>
        <end position="286"/>
    </location>
</feature>
<feature type="region of interest" description="Disordered" evidence="5">
    <location>
        <begin position="358"/>
        <end position="549"/>
    </location>
</feature>
<dbReference type="PANTHER" id="PTHR43869">
    <property type="entry name" value="GLYCINE BETAINE/PROLINE BETAINE TRANSPORT SYSTEM ATP-BINDING PROTEIN PROV"/>
    <property type="match status" value="1"/>
</dbReference>
<evidence type="ECO:0000256" key="4">
    <source>
        <dbReference type="ARBA" id="ARBA00022840"/>
    </source>
</evidence>
<dbReference type="PANTHER" id="PTHR43869:SF1">
    <property type="entry name" value="GLYCINE BETAINE_PROLINE BETAINE TRANSPORT SYSTEM ATP-BINDING PROTEIN PROV"/>
    <property type="match status" value="1"/>
</dbReference>
<dbReference type="InterPro" id="IPR003593">
    <property type="entry name" value="AAA+_ATPase"/>
</dbReference>
<dbReference type="EMBL" id="JAUSWC010000014">
    <property type="protein sequence ID" value="MDQ0489180.1"/>
    <property type="molecule type" value="Genomic_DNA"/>
</dbReference>
<dbReference type="InterPro" id="IPR017871">
    <property type="entry name" value="ABC_transporter-like_CS"/>
</dbReference>
<protein>
    <submittedName>
        <fullName evidence="7">Glycine betaine/proline transport system ATP-binding protein</fullName>
    </submittedName>
</protein>
<dbReference type="PROSITE" id="PS50893">
    <property type="entry name" value="ABC_TRANSPORTER_2"/>
    <property type="match status" value="1"/>
</dbReference>
<feature type="compositionally biased region" description="Low complexity" evidence="5">
    <location>
        <begin position="381"/>
        <end position="406"/>
    </location>
</feature>
<reference evidence="7 8" key="1">
    <citation type="submission" date="2023-07" db="EMBL/GenBank/DDBJ databases">
        <title>Genomic Encyclopedia of Type Strains, Phase IV (KMG-IV): sequencing the most valuable type-strain genomes for metagenomic binning, comparative biology and taxonomic classification.</title>
        <authorList>
            <person name="Goeker M."/>
        </authorList>
    </citation>
    <scope>NUCLEOTIDE SEQUENCE [LARGE SCALE GENOMIC DNA]</scope>
    <source>
        <strain evidence="7 8">DSM 40573</strain>
    </source>
</reference>
<dbReference type="InterPro" id="IPR051921">
    <property type="entry name" value="ABC_osmolyte_uptake_ATP-bind"/>
</dbReference>
<dbReference type="InterPro" id="IPR027417">
    <property type="entry name" value="P-loop_NTPase"/>
</dbReference>
<evidence type="ECO:0000256" key="1">
    <source>
        <dbReference type="ARBA" id="ARBA00005417"/>
    </source>
</evidence>
<dbReference type="NCBIfam" id="TIGR01186">
    <property type="entry name" value="proV"/>
    <property type="match status" value="1"/>
</dbReference>
<feature type="compositionally biased region" description="Low complexity" evidence="5">
    <location>
        <begin position="458"/>
        <end position="504"/>
    </location>
</feature>
<feature type="compositionally biased region" description="Low complexity" evidence="5">
    <location>
        <begin position="529"/>
        <end position="549"/>
    </location>
</feature>
<accession>A0ABU0KIE9</accession>
<evidence type="ECO:0000259" key="6">
    <source>
        <dbReference type="PROSITE" id="PS50893"/>
    </source>
</evidence>
<evidence type="ECO:0000313" key="8">
    <source>
        <dbReference type="Proteomes" id="UP001236795"/>
    </source>
</evidence>